<keyword evidence="2" id="KW-1185">Reference proteome</keyword>
<evidence type="ECO:0000313" key="2">
    <source>
        <dbReference type="Proteomes" id="UP000019487"/>
    </source>
</evidence>
<dbReference type="OrthoDB" id="3550258at2759"/>
<evidence type="ECO:0008006" key="3">
    <source>
        <dbReference type="Google" id="ProtNLM"/>
    </source>
</evidence>
<evidence type="ECO:0000313" key="1">
    <source>
        <dbReference type="EMBL" id="ESZ94995.1"/>
    </source>
</evidence>
<sequence>MCKRLWVMFAGCRDIRTSERRCVRNPVEKPLEHCDTRRYDHDPTMMFLPGRCFEWEVKDDSGVMMSEHTWIVCSDNWYREGIPSVVDGTAPVAIRSSSLSHPTARQMDNSLQEEIVQRDRGQDAQKIEAPKARYIGSFEREIIVAGINSLPTHIFQEVCNMMLQDQPDVEIDRDGIMRLDMALVPQHILRIMYEAIQQHLPEVEASVGEAHQNKNDNYSIEKAINEVEDGISGGIERGRGSVSAHNSRSKYLVWVHPQISVLFRVLGAEETCIDDALIDN</sequence>
<accession>W9CKD7</accession>
<comment type="caution">
    <text evidence="1">The sequence shown here is derived from an EMBL/GenBank/DDBJ whole genome shotgun (WGS) entry which is preliminary data.</text>
</comment>
<dbReference type="HOGENOM" id="CLU_994523_0_0_1"/>
<gene>
    <name evidence="1" type="ORF">SBOR_4615</name>
</gene>
<dbReference type="EMBL" id="AYSA01000213">
    <property type="protein sequence ID" value="ESZ94995.1"/>
    <property type="molecule type" value="Genomic_DNA"/>
</dbReference>
<dbReference type="Proteomes" id="UP000019487">
    <property type="component" value="Unassembled WGS sequence"/>
</dbReference>
<protein>
    <recommendedName>
        <fullName evidence="3">NET domain-containing protein</fullName>
    </recommendedName>
</protein>
<organism evidence="1 2">
    <name type="scientific">Sclerotinia borealis (strain F-4128)</name>
    <dbReference type="NCBI Taxonomy" id="1432307"/>
    <lineage>
        <taxon>Eukaryota</taxon>
        <taxon>Fungi</taxon>
        <taxon>Dikarya</taxon>
        <taxon>Ascomycota</taxon>
        <taxon>Pezizomycotina</taxon>
        <taxon>Leotiomycetes</taxon>
        <taxon>Helotiales</taxon>
        <taxon>Sclerotiniaceae</taxon>
        <taxon>Sclerotinia</taxon>
    </lineage>
</organism>
<name>W9CKD7_SCLBF</name>
<proteinExistence type="predicted"/>
<dbReference type="AlphaFoldDB" id="W9CKD7"/>
<reference evidence="1 2" key="1">
    <citation type="journal article" date="2014" name="Genome Announc.">
        <title>Draft genome sequence of Sclerotinia borealis, a psychrophilic plant pathogenic fungus.</title>
        <authorList>
            <person name="Mardanov A.V."/>
            <person name="Beletsky A.V."/>
            <person name="Kadnikov V.V."/>
            <person name="Ignatov A.N."/>
            <person name="Ravin N.V."/>
        </authorList>
    </citation>
    <scope>NUCLEOTIDE SEQUENCE [LARGE SCALE GENOMIC DNA]</scope>
    <source>
        <strain evidence="2">F-4157</strain>
    </source>
</reference>
<dbReference type="STRING" id="1432307.W9CKD7"/>